<proteinExistence type="predicted"/>
<gene>
    <name evidence="1" type="ORF">SCF082_LOCUS27221</name>
    <name evidence="2" type="ORF">SCF082_LOCUS27225</name>
</gene>
<evidence type="ECO:0000313" key="1">
    <source>
        <dbReference type="EMBL" id="CAK9049010.1"/>
    </source>
</evidence>
<evidence type="ECO:0000313" key="2">
    <source>
        <dbReference type="EMBL" id="CAK9049015.1"/>
    </source>
</evidence>
<comment type="caution">
    <text evidence="1">The sequence shown here is derived from an EMBL/GenBank/DDBJ whole genome shotgun (WGS) entry which is preliminary data.</text>
</comment>
<dbReference type="EMBL" id="CAXAMM010020964">
    <property type="protein sequence ID" value="CAK9049010.1"/>
    <property type="molecule type" value="Genomic_DNA"/>
</dbReference>
<sequence length="144" mass="14635">MKMIAAAAGAAAFQGLAGLFASLARAAWGWQMTVPTDAGFTCSEGTTIGCAMGGPTCMDSNFTCTVTADTGKTCDVMTTNVVCSIADGAQNFVPDSTNPMCAQMAGDHYNNASLSWNPVPMCTNGTQATSDSSMKMVGFAAASL</sequence>
<dbReference type="EMBL" id="CAXAMM010020974">
    <property type="protein sequence ID" value="CAK9049015.1"/>
    <property type="molecule type" value="Genomic_DNA"/>
</dbReference>
<evidence type="ECO:0000313" key="3">
    <source>
        <dbReference type="Proteomes" id="UP001642464"/>
    </source>
</evidence>
<organism evidence="1 3">
    <name type="scientific">Durusdinium trenchii</name>
    <dbReference type="NCBI Taxonomy" id="1381693"/>
    <lineage>
        <taxon>Eukaryota</taxon>
        <taxon>Sar</taxon>
        <taxon>Alveolata</taxon>
        <taxon>Dinophyceae</taxon>
        <taxon>Suessiales</taxon>
        <taxon>Symbiodiniaceae</taxon>
        <taxon>Durusdinium</taxon>
    </lineage>
</organism>
<feature type="non-terminal residue" evidence="1">
    <location>
        <position position="144"/>
    </location>
</feature>
<reference evidence="1 3" key="1">
    <citation type="submission" date="2024-02" db="EMBL/GenBank/DDBJ databases">
        <authorList>
            <person name="Chen Y."/>
            <person name="Shah S."/>
            <person name="Dougan E. K."/>
            <person name="Thang M."/>
            <person name="Chan C."/>
        </authorList>
    </citation>
    <scope>NUCLEOTIDE SEQUENCE [LARGE SCALE GENOMIC DNA]</scope>
</reference>
<keyword evidence="3" id="KW-1185">Reference proteome</keyword>
<dbReference type="Proteomes" id="UP001642464">
    <property type="component" value="Unassembled WGS sequence"/>
</dbReference>
<protein>
    <submittedName>
        <fullName evidence="1">Mitochondrial</fullName>
    </submittedName>
</protein>
<name>A0ABP0MFV3_9DINO</name>
<accession>A0ABP0MFV3</accession>